<dbReference type="Pfam" id="PF09523">
    <property type="entry name" value="DUF2390"/>
    <property type="match status" value="1"/>
</dbReference>
<evidence type="ECO:0000313" key="2">
    <source>
        <dbReference type="Proteomes" id="UP001202117"/>
    </source>
</evidence>
<keyword evidence="2" id="KW-1185">Reference proteome</keyword>
<dbReference type="NCBIfam" id="TIGR02444">
    <property type="entry name" value="TIGR02444 family protein"/>
    <property type="match status" value="1"/>
</dbReference>
<evidence type="ECO:0000313" key="1">
    <source>
        <dbReference type="EMBL" id="MCH4564646.1"/>
    </source>
</evidence>
<proteinExistence type="predicted"/>
<dbReference type="InterPro" id="IPR012659">
    <property type="entry name" value="CHP02444"/>
</dbReference>
<comment type="caution">
    <text evidence="1">The sequence shown here is derived from an EMBL/GenBank/DDBJ whole genome shotgun (WGS) entry which is preliminary data.</text>
</comment>
<dbReference type="EMBL" id="JAKVPY010000021">
    <property type="protein sequence ID" value="MCH4564646.1"/>
    <property type="molecule type" value="Genomic_DNA"/>
</dbReference>
<dbReference type="Proteomes" id="UP001202117">
    <property type="component" value="Unassembled WGS sequence"/>
</dbReference>
<accession>A0ABS9RXV2</accession>
<sequence>MMTPDSTELPPALRARLTARPLWDFALALYAREGVEAACLHLQDDAGLDVCELLWRCWLFHHGLQPADEPAGLDEIRRWQQEVTTPLRRLRRTLKAEAATRPAVAALRRTLQRAELAAERETLTRLEALTADCRPISLPSADPGLKEHLADYLQLQKKSHLSALQRLEGSLDPSRGPR</sequence>
<name>A0ABS9RXV2_9GAMM</name>
<reference evidence="1 2" key="1">
    <citation type="submission" date="2022-02" db="EMBL/GenBank/DDBJ databases">
        <title>Halomonas fukangensis sp. nov., a halophilic bacterium isolated from a bulk soil of Kalidium foliatum at Fukang.</title>
        <authorList>
            <person name="Huang Y."/>
        </authorList>
    </citation>
    <scope>NUCLEOTIDE SEQUENCE [LARGE SCALE GENOMIC DNA]</scope>
    <source>
        <strain evidence="1 2">EGI 63088</strain>
    </source>
</reference>
<organism evidence="1 2">
    <name type="scientific">Halomonas flagellata</name>
    <dbReference type="NCBI Taxonomy" id="2920385"/>
    <lineage>
        <taxon>Bacteria</taxon>
        <taxon>Pseudomonadati</taxon>
        <taxon>Pseudomonadota</taxon>
        <taxon>Gammaproteobacteria</taxon>
        <taxon>Oceanospirillales</taxon>
        <taxon>Halomonadaceae</taxon>
        <taxon>Halomonas</taxon>
    </lineage>
</organism>
<gene>
    <name evidence="1" type="ORF">MKP05_16205</name>
</gene>
<protein>
    <submittedName>
        <fullName evidence="1">TIGR02444 family protein</fullName>
    </submittedName>
</protein>